<dbReference type="CDD" id="cd00051">
    <property type="entry name" value="EFh"/>
    <property type="match status" value="2"/>
</dbReference>
<dbReference type="AlphaFoldDB" id="T1H110"/>
<dbReference type="STRING" id="36166.T1H110"/>
<evidence type="ECO:0000313" key="6">
    <source>
        <dbReference type="Proteomes" id="UP000015102"/>
    </source>
</evidence>
<dbReference type="EMBL" id="CAQQ02373323">
    <property type="status" value="NOT_ANNOTATED_CDS"/>
    <property type="molecule type" value="Genomic_DNA"/>
</dbReference>
<dbReference type="SUPFAM" id="SSF47473">
    <property type="entry name" value="EF-hand"/>
    <property type="match status" value="1"/>
</dbReference>
<dbReference type="HOGENOM" id="CLU_061288_18_2_1"/>
<reference evidence="6" key="1">
    <citation type="submission" date="2013-02" db="EMBL/GenBank/DDBJ databases">
        <authorList>
            <person name="Hughes D."/>
        </authorList>
    </citation>
    <scope>NUCLEOTIDE SEQUENCE</scope>
    <source>
        <strain>Durham</strain>
        <strain evidence="6">NC isolate 2 -- Noor lab</strain>
    </source>
</reference>
<dbReference type="GO" id="GO:0005509">
    <property type="term" value="F:calcium ion binding"/>
    <property type="evidence" value="ECO:0007669"/>
    <property type="project" value="InterPro"/>
</dbReference>
<dbReference type="InterPro" id="IPR002048">
    <property type="entry name" value="EF_hand_dom"/>
</dbReference>
<sequence>MAPRKKSSVNAKDGESTEIREAFDLLDGEKTGFIEIDDLKSGLKELGLEQTKEDLNILMADLKKDKSGKISFLEFQKIVTDKIEENEMREEMLKAFTFFDKDKTGAISFKNLKRVAKELGEKISDEEILEMIDEADLDGDGEVNQKEFYRVMKKTNLI</sequence>
<feature type="domain" description="EF-hand" evidence="4">
    <location>
        <begin position="50"/>
        <end position="85"/>
    </location>
</feature>
<dbReference type="GO" id="GO:0016460">
    <property type="term" value="C:myosin II complex"/>
    <property type="evidence" value="ECO:0007669"/>
    <property type="project" value="TreeGrafter"/>
</dbReference>
<evidence type="ECO:0000256" key="3">
    <source>
        <dbReference type="ARBA" id="ARBA00022837"/>
    </source>
</evidence>
<dbReference type="Gene3D" id="1.10.238.10">
    <property type="entry name" value="EF-hand"/>
    <property type="match status" value="2"/>
</dbReference>
<keyword evidence="3" id="KW-0106">Calcium</keyword>
<dbReference type="PANTHER" id="PTHR23048">
    <property type="entry name" value="MYOSIN LIGHT CHAIN 1, 3"/>
    <property type="match status" value="1"/>
</dbReference>
<dbReference type="OMA" id="QKEFYRV"/>
<dbReference type="PANTHER" id="PTHR23048:SF59">
    <property type="entry name" value="EF-HAND SUPERFAMILY PROTEIN"/>
    <property type="match status" value="1"/>
</dbReference>
<feature type="domain" description="EF-hand" evidence="4">
    <location>
        <begin position="87"/>
        <end position="122"/>
    </location>
</feature>
<dbReference type="Proteomes" id="UP000015102">
    <property type="component" value="Unassembled WGS sequence"/>
</dbReference>
<dbReference type="InterPro" id="IPR050230">
    <property type="entry name" value="CALM/Myosin/TropC-like"/>
</dbReference>
<dbReference type="InterPro" id="IPR011992">
    <property type="entry name" value="EF-hand-dom_pair"/>
</dbReference>
<proteinExistence type="predicted"/>
<evidence type="ECO:0000256" key="1">
    <source>
        <dbReference type="ARBA" id="ARBA00022723"/>
    </source>
</evidence>
<evidence type="ECO:0000313" key="5">
    <source>
        <dbReference type="EnsemblMetazoa" id="MESCA009861-PA"/>
    </source>
</evidence>
<accession>T1H110</accession>
<protein>
    <recommendedName>
        <fullName evidence="4">EF-hand domain-containing protein</fullName>
    </recommendedName>
</protein>
<keyword evidence="6" id="KW-1185">Reference proteome</keyword>
<keyword evidence="2" id="KW-0677">Repeat</keyword>
<dbReference type="SMART" id="SM00054">
    <property type="entry name" value="EFh"/>
    <property type="match status" value="4"/>
</dbReference>
<dbReference type="PROSITE" id="PS50222">
    <property type="entry name" value="EF_HAND_2"/>
    <property type="match status" value="4"/>
</dbReference>
<evidence type="ECO:0000259" key="4">
    <source>
        <dbReference type="PROSITE" id="PS50222"/>
    </source>
</evidence>
<organism evidence="5 6">
    <name type="scientific">Megaselia scalaris</name>
    <name type="common">Humpbacked fly</name>
    <name type="synonym">Phora scalaris</name>
    <dbReference type="NCBI Taxonomy" id="36166"/>
    <lineage>
        <taxon>Eukaryota</taxon>
        <taxon>Metazoa</taxon>
        <taxon>Ecdysozoa</taxon>
        <taxon>Arthropoda</taxon>
        <taxon>Hexapoda</taxon>
        <taxon>Insecta</taxon>
        <taxon>Pterygota</taxon>
        <taxon>Neoptera</taxon>
        <taxon>Endopterygota</taxon>
        <taxon>Diptera</taxon>
        <taxon>Brachycera</taxon>
        <taxon>Muscomorpha</taxon>
        <taxon>Platypezoidea</taxon>
        <taxon>Phoridae</taxon>
        <taxon>Megaseliini</taxon>
        <taxon>Megaselia</taxon>
    </lineage>
</organism>
<name>T1H110_MEGSC</name>
<evidence type="ECO:0000256" key="2">
    <source>
        <dbReference type="ARBA" id="ARBA00022737"/>
    </source>
</evidence>
<dbReference type="EnsemblMetazoa" id="MESCA009861-RA">
    <property type="protein sequence ID" value="MESCA009861-PA"/>
    <property type="gene ID" value="MESCA009861"/>
</dbReference>
<dbReference type="PROSITE" id="PS00018">
    <property type="entry name" value="EF_HAND_1"/>
    <property type="match status" value="1"/>
</dbReference>
<dbReference type="Pfam" id="PF13499">
    <property type="entry name" value="EF-hand_7"/>
    <property type="match status" value="2"/>
</dbReference>
<dbReference type="FunFam" id="1.10.238.10:FF:000077">
    <property type="entry name" value="Centrin 1"/>
    <property type="match status" value="1"/>
</dbReference>
<feature type="domain" description="EF-hand" evidence="4">
    <location>
        <begin position="123"/>
        <end position="158"/>
    </location>
</feature>
<reference evidence="5" key="2">
    <citation type="submission" date="2015-06" db="UniProtKB">
        <authorList>
            <consortium name="EnsemblMetazoa"/>
        </authorList>
    </citation>
    <scope>IDENTIFICATION</scope>
</reference>
<keyword evidence="1" id="KW-0479">Metal-binding</keyword>
<feature type="domain" description="EF-hand" evidence="4">
    <location>
        <begin position="14"/>
        <end position="49"/>
    </location>
</feature>
<dbReference type="InterPro" id="IPR018247">
    <property type="entry name" value="EF_Hand_1_Ca_BS"/>
</dbReference>